<protein>
    <submittedName>
        <fullName evidence="2">PAS/PAC and GAF sensor-containing diguanylate cyclase/phosphodiesterase</fullName>
    </submittedName>
</protein>
<dbReference type="InterPro" id="IPR050706">
    <property type="entry name" value="Cyclic-di-GMP_PDE-like"/>
</dbReference>
<comment type="caution">
    <text evidence="2">The sequence shown here is derived from an EMBL/GenBank/DDBJ whole genome shotgun (WGS) entry which is preliminary data.</text>
</comment>
<dbReference type="GO" id="GO:0071111">
    <property type="term" value="F:cyclic-guanylate-specific phosphodiesterase activity"/>
    <property type="evidence" value="ECO:0007669"/>
    <property type="project" value="InterPro"/>
</dbReference>
<name>A0A158L0X2_9BURK</name>
<dbReference type="AlphaFoldDB" id="A0A158L0X2"/>
<keyword evidence="3" id="KW-1185">Reference proteome</keyword>
<dbReference type="SUPFAM" id="SSF141868">
    <property type="entry name" value="EAL domain-like"/>
    <property type="match status" value="1"/>
</dbReference>
<dbReference type="Proteomes" id="UP000055019">
    <property type="component" value="Unassembled WGS sequence"/>
</dbReference>
<evidence type="ECO:0000259" key="1">
    <source>
        <dbReference type="PROSITE" id="PS50883"/>
    </source>
</evidence>
<gene>
    <name evidence="2" type="ORF">AWB74_07884</name>
</gene>
<dbReference type="Gene3D" id="3.20.20.450">
    <property type="entry name" value="EAL domain"/>
    <property type="match status" value="1"/>
</dbReference>
<evidence type="ECO:0000313" key="2">
    <source>
        <dbReference type="EMBL" id="SAL86885.1"/>
    </source>
</evidence>
<reference evidence="2" key="1">
    <citation type="submission" date="2016-01" db="EMBL/GenBank/DDBJ databases">
        <authorList>
            <person name="Peeters C."/>
        </authorList>
    </citation>
    <scope>NUCLEOTIDE SEQUENCE [LARGE SCALE GENOMIC DNA]</scope>
    <source>
        <strain evidence="2">LMG 29317</strain>
    </source>
</reference>
<dbReference type="InterPro" id="IPR035919">
    <property type="entry name" value="EAL_sf"/>
</dbReference>
<proteinExistence type="predicted"/>
<dbReference type="SMART" id="SM00052">
    <property type="entry name" value="EAL"/>
    <property type="match status" value="1"/>
</dbReference>
<dbReference type="PANTHER" id="PTHR33121">
    <property type="entry name" value="CYCLIC DI-GMP PHOSPHODIESTERASE PDEF"/>
    <property type="match status" value="1"/>
</dbReference>
<sequence>MISNADLALSNAKNRQRGQSVVFNPRLRTDALTRRHCDLELHRAVAQNEFALVYQPQIRLADGALTGAEALIRWLHPQRGLLSPAAFLPALETSPLAATVGTWVLDQACAQAAMWRRYDARDFRIAVNLFGAQLRTDHDLASQVLLALERHGLPPQALELEITEGIVLDHDDSVLVSLERLRALGVGIAFDDFGTGYASLSLLKRYPLSRVKIDRSFVRGVLESDRDAAVIRAILHMAHSFEVETTAEGIETEPQRDILRRLGCHEGQGYLFSHPLLPIQFAERFGLAMPACVPV</sequence>
<accession>A0A158L0X2</accession>
<dbReference type="PANTHER" id="PTHR33121:SF70">
    <property type="entry name" value="SIGNALING PROTEIN YKOW"/>
    <property type="match status" value="1"/>
</dbReference>
<dbReference type="PROSITE" id="PS50883">
    <property type="entry name" value="EAL"/>
    <property type="match status" value="1"/>
</dbReference>
<organism evidence="2 3">
    <name type="scientific">Caballeronia arvi</name>
    <dbReference type="NCBI Taxonomy" id="1777135"/>
    <lineage>
        <taxon>Bacteria</taxon>
        <taxon>Pseudomonadati</taxon>
        <taxon>Pseudomonadota</taxon>
        <taxon>Betaproteobacteria</taxon>
        <taxon>Burkholderiales</taxon>
        <taxon>Burkholderiaceae</taxon>
        <taxon>Caballeronia</taxon>
    </lineage>
</organism>
<dbReference type="CDD" id="cd01948">
    <property type="entry name" value="EAL"/>
    <property type="match status" value="1"/>
</dbReference>
<feature type="domain" description="EAL" evidence="1">
    <location>
        <begin position="34"/>
        <end position="289"/>
    </location>
</feature>
<dbReference type="EMBL" id="FCOM02000080">
    <property type="protein sequence ID" value="SAL86885.1"/>
    <property type="molecule type" value="Genomic_DNA"/>
</dbReference>
<dbReference type="Pfam" id="PF00563">
    <property type="entry name" value="EAL"/>
    <property type="match status" value="1"/>
</dbReference>
<dbReference type="InterPro" id="IPR001633">
    <property type="entry name" value="EAL_dom"/>
</dbReference>
<evidence type="ECO:0000313" key="3">
    <source>
        <dbReference type="Proteomes" id="UP000055019"/>
    </source>
</evidence>